<evidence type="ECO:0000313" key="3">
    <source>
        <dbReference type="Proteomes" id="UP000837857"/>
    </source>
</evidence>
<dbReference type="Pfam" id="PF22964">
    <property type="entry name" value="ZER1-like_2nd"/>
    <property type="match status" value="1"/>
</dbReference>
<protein>
    <recommendedName>
        <fullName evidence="1">Protein zer-1 homolog-like C-terminal domain-containing protein</fullName>
    </recommendedName>
</protein>
<sequence length="176" mass="18496">MHSTIAVGFGASGNGGALRPAKLGHVDAALLRHGTLHASGPIRVATPTQVIGGLWQGSTAPSAVARMGWGSDTTLDASGPIRIAPIQLFEYERVVQILLNGVSDVNQEGFVQRIAIYLLNSLACQVDNTQKRFLGNNGAIGVSSPPPLGASWYAAVGVCRYVAMWINRYAAVAVSW</sequence>
<feature type="domain" description="Protein zer-1 homolog-like C-terminal" evidence="1">
    <location>
        <begin position="83"/>
        <end position="140"/>
    </location>
</feature>
<keyword evidence="3" id="KW-1185">Reference proteome</keyword>
<gene>
    <name evidence="2" type="ORF">IPOD504_LOCUS13000</name>
</gene>
<reference evidence="2" key="1">
    <citation type="submission" date="2022-03" db="EMBL/GenBank/DDBJ databases">
        <authorList>
            <person name="Martin H S."/>
        </authorList>
    </citation>
    <scope>NUCLEOTIDE SEQUENCE</scope>
</reference>
<feature type="non-terminal residue" evidence="2">
    <location>
        <position position="176"/>
    </location>
</feature>
<dbReference type="EMBL" id="OW152842">
    <property type="protein sequence ID" value="CAH2065012.1"/>
    <property type="molecule type" value="Genomic_DNA"/>
</dbReference>
<proteinExistence type="predicted"/>
<name>A0ABN8IV89_9NEOP</name>
<evidence type="ECO:0000313" key="2">
    <source>
        <dbReference type="EMBL" id="CAH2065012.1"/>
    </source>
</evidence>
<dbReference type="Proteomes" id="UP000837857">
    <property type="component" value="Chromosome 30"/>
</dbReference>
<organism evidence="2 3">
    <name type="scientific">Iphiclides podalirius</name>
    <name type="common">scarce swallowtail</name>
    <dbReference type="NCBI Taxonomy" id="110791"/>
    <lineage>
        <taxon>Eukaryota</taxon>
        <taxon>Metazoa</taxon>
        <taxon>Ecdysozoa</taxon>
        <taxon>Arthropoda</taxon>
        <taxon>Hexapoda</taxon>
        <taxon>Insecta</taxon>
        <taxon>Pterygota</taxon>
        <taxon>Neoptera</taxon>
        <taxon>Endopterygota</taxon>
        <taxon>Lepidoptera</taxon>
        <taxon>Glossata</taxon>
        <taxon>Ditrysia</taxon>
        <taxon>Papilionoidea</taxon>
        <taxon>Papilionidae</taxon>
        <taxon>Papilioninae</taxon>
        <taxon>Iphiclides</taxon>
    </lineage>
</organism>
<accession>A0ABN8IV89</accession>
<evidence type="ECO:0000259" key="1">
    <source>
        <dbReference type="Pfam" id="PF22964"/>
    </source>
</evidence>
<dbReference type="InterPro" id="IPR055142">
    <property type="entry name" value="ZER1-like_C"/>
</dbReference>